<keyword evidence="6 13" id="KW-0862">Zinc</keyword>
<dbReference type="PROSITE" id="PS50162">
    <property type="entry name" value="RECA_2"/>
    <property type="match status" value="1"/>
</dbReference>
<dbReference type="OrthoDB" id="9803906at2"/>
<dbReference type="GO" id="GO:0140664">
    <property type="term" value="F:ATP-dependent DNA damage sensor activity"/>
    <property type="evidence" value="ECO:0007669"/>
    <property type="project" value="InterPro"/>
</dbReference>
<feature type="region of interest" description="Lon-protease-like" evidence="11">
    <location>
        <begin position="356"/>
        <end position="458"/>
    </location>
</feature>
<evidence type="ECO:0000256" key="3">
    <source>
        <dbReference type="ARBA" id="ARBA00022763"/>
    </source>
</evidence>
<dbReference type="InterPro" id="IPR004504">
    <property type="entry name" value="DNA_repair_RadA"/>
</dbReference>
<feature type="binding site" evidence="11">
    <location>
        <begin position="103"/>
        <end position="110"/>
    </location>
    <ligand>
        <name>ATP</name>
        <dbReference type="ChEBI" id="CHEBI:30616"/>
    </ligand>
</feature>
<dbReference type="RefSeq" id="WP_016419808.1">
    <property type="nucleotide sequence ID" value="NZ_FNND01000001.1"/>
</dbReference>
<evidence type="ECO:0000256" key="5">
    <source>
        <dbReference type="ARBA" id="ARBA00022801"/>
    </source>
</evidence>
<dbReference type="InterPro" id="IPR003593">
    <property type="entry name" value="AAA+_ATPase"/>
</dbReference>
<protein>
    <recommendedName>
        <fullName evidence="11 12">DNA repair protein RadA</fullName>
    </recommendedName>
</protein>
<dbReference type="InterPro" id="IPR027417">
    <property type="entry name" value="P-loop_NTPase"/>
</dbReference>
<dbReference type="PANTHER" id="PTHR32472">
    <property type="entry name" value="DNA REPAIR PROTEIN RADA"/>
    <property type="match status" value="1"/>
</dbReference>
<evidence type="ECO:0000256" key="9">
    <source>
        <dbReference type="ARBA" id="ARBA00023125"/>
    </source>
</evidence>
<evidence type="ECO:0000313" key="16">
    <source>
        <dbReference type="Proteomes" id="UP000182771"/>
    </source>
</evidence>
<feature type="short sequence motif" description="RadA KNRFG motif" evidence="11">
    <location>
        <begin position="257"/>
        <end position="261"/>
    </location>
</feature>
<comment type="function">
    <text evidence="13">DNA-dependent ATPase involved in processing of recombination intermediates, plays a role in repairing DNA breaks. Stimulates the branch migration of RecA-mediated strand transfer reactions, allowing the 3' invading strand to extend heteroduplex DNA faster. Binds ssDNA in the presence of ADP but not other nucleotides, has ATPase activity that is stimulated by ssDNA and various branched DNA structures, but inhibited by SSB. Does not have RecA's homology-searching function.</text>
</comment>
<gene>
    <name evidence="11" type="primary">radA</name>
    <name evidence="15" type="ORF">SAMN05444420_101561</name>
</gene>
<evidence type="ECO:0000256" key="10">
    <source>
        <dbReference type="ARBA" id="ARBA00023204"/>
    </source>
</evidence>
<dbReference type="InterPro" id="IPR020588">
    <property type="entry name" value="RecA_ATP-bd"/>
</dbReference>
<comment type="caution">
    <text evidence="15">The sequence shown here is derived from an EMBL/GenBank/DDBJ whole genome shotgun (WGS) entry which is preliminary data.</text>
</comment>
<dbReference type="SUPFAM" id="SSF52540">
    <property type="entry name" value="P-loop containing nucleoside triphosphate hydrolases"/>
    <property type="match status" value="1"/>
</dbReference>
<dbReference type="GO" id="GO:0008270">
    <property type="term" value="F:zinc ion binding"/>
    <property type="evidence" value="ECO:0007669"/>
    <property type="project" value="UniProtKB-KW"/>
</dbReference>
<dbReference type="CDD" id="cd01121">
    <property type="entry name" value="RadA_SMS_N"/>
    <property type="match status" value="1"/>
</dbReference>
<comment type="similarity">
    <text evidence="11 13">Belongs to the RecA family. RadA subfamily.</text>
</comment>
<dbReference type="GO" id="GO:0005524">
    <property type="term" value="F:ATP binding"/>
    <property type="evidence" value="ECO:0007669"/>
    <property type="project" value="UniProtKB-UniRule"/>
</dbReference>
<keyword evidence="1 11" id="KW-0479">Metal-binding</keyword>
<evidence type="ECO:0000313" key="15">
    <source>
        <dbReference type="EMBL" id="SDW22128.1"/>
    </source>
</evidence>
<dbReference type="PRINTS" id="PR01874">
    <property type="entry name" value="DNAREPAIRADA"/>
</dbReference>
<keyword evidence="4 13" id="KW-0863">Zinc-finger</keyword>
<dbReference type="NCBIfam" id="TIGR00416">
    <property type="entry name" value="sms"/>
    <property type="match status" value="1"/>
</dbReference>
<comment type="domain">
    <text evidence="11">The middle region has homology to RecA with ATPase motifs including the RadA KNRFG motif, while the C-terminus is homologous to Lon protease.</text>
</comment>
<reference evidence="15 16" key="1">
    <citation type="submission" date="2016-10" db="EMBL/GenBank/DDBJ databases">
        <authorList>
            <person name="Varghese N."/>
            <person name="Submissions S."/>
        </authorList>
    </citation>
    <scope>NUCLEOTIDE SEQUENCE [LARGE SCALE GENOMIC DNA]</scope>
    <source>
        <strain evidence="15 16">DSM 11449</strain>
    </source>
</reference>
<proteinExistence type="inferred from homology"/>
<dbReference type="InterPro" id="IPR041166">
    <property type="entry name" value="Rubredoxin_2"/>
</dbReference>
<dbReference type="EMBL" id="FNND01000001">
    <property type="protein sequence ID" value="SDW22128.1"/>
    <property type="molecule type" value="Genomic_DNA"/>
</dbReference>
<evidence type="ECO:0000256" key="2">
    <source>
        <dbReference type="ARBA" id="ARBA00022741"/>
    </source>
</evidence>
<dbReference type="HAMAP" id="MF_01498">
    <property type="entry name" value="RadA_bact"/>
    <property type="match status" value="1"/>
</dbReference>
<dbReference type="FunFam" id="3.40.50.300:FF:000050">
    <property type="entry name" value="DNA repair protein RadA"/>
    <property type="match status" value="1"/>
</dbReference>
<evidence type="ECO:0000256" key="13">
    <source>
        <dbReference type="RuleBase" id="RU003555"/>
    </source>
</evidence>
<dbReference type="SMART" id="SM00382">
    <property type="entry name" value="AAA"/>
    <property type="match status" value="1"/>
</dbReference>
<name>A0A1H2RS48_9FLAO</name>
<dbReference type="GO" id="GO:0003684">
    <property type="term" value="F:damaged DNA binding"/>
    <property type="evidence" value="ECO:0007669"/>
    <property type="project" value="InterPro"/>
</dbReference>
<dbReference type="InterPro" id="IPR020568">
    <property type="entry name" value="Ribosomal_Su5_D2-typ_SF"/>
</dbReference>
<dbReference type="Proteomes" id="UP000182771">
    <property type="component" value="Unassembled WGS sequence"/>
</dbReference>
<keyword evidence="7 11" id="KW-0067">ATP-binding</keyword>
<dbReference type="InterPro" id="IPR014721">
    <property type="entry name" value="Ribsml_uS5_D2-typ_fold_subgr"/>
</dbReference>
<dbReference type="SUPFAM" id="SSF54211">
    <property type="entry name" value="Ribosomal protein S5 domain 2-like"/>
    <property type="match status" value="1"/>
</dbReference>
<dbReference type="GO" id="GO:0000725">
    <property type="term" value="P:recombinational repair"/>
    <property type="evidence" value="ECO:0007669"/>
    <property type="project" value="UniProtKB-UniRule"/>
</dbReference>
<dbReference type="GO" id="GO:0016787">
    <property type="term" value="F:hydrolase activity"/>
    <property type="evidence" value="ECO:0007669"/>
    <property type="project" value="UniProtKB-KW"/>
</dbReference>
<dbReference type="Pfam" id="PF18073">
    <property type="entry name" value="Zn_ribbon_LapB"/>
    <property type="match status" value="1"/>
</dbReference>
<dbReference type="GeneID" id="85017584"/>
<dbReference type="GO" id="GO:0005829">
    <property type="term" value="C:cytosol"/>
    <property type="evidence" value="ECO:0007669"/>
    <property type="project" value="TreeGrafter"/>
</dbReference>
<keyword evidence="16" id="KW-1185">Reference proteome</keyword>
<keyword evidence="3 11" id="KW-0227">DNA damage</keyword>
<keyword evidence="2 11" id="KW-0547">Nucleotide-binding</keyword>
<keyword evidence="5" id="KW-0378">Hydrolase</keyword>
<keyword evidence="9 11" id="KW-0238">DNA-binding</keyword>
<keyword evidence="10 11" id="KW-0234">DNA repair</keyword>
<dbReference type="Gene3D" id="3.30.230.10">
    <property type="match status" value="1"/>
</dbReference>
<evidence type="ECO:0000256" key="11">
    <source>
        <dbReference type="HAMAP-Rule" id="MF_01498"/>
    </source>
</evidence>
<keyword evidence="8 11" id="KW-0346">Stress response</keyword>
<accession>A0A1H2RS48</accession>
<evidence type="ECO:0000256" key="4">
    <source>
        <dbReference type="ARBA" id="ARBA00022771"/>
    </source>
</evidence>
<dbReference type="Gene3D" id="3.40.50.300">
    <property type="entry name" value="P-loop containing nucleotide triphosphate hydrolases"/>
    <property type="match status" value="1"/>
</dbReference>
<organism evidence="15 16">
    <name type="scientific">Capnocytophaga granulosa</name>
    <dbReference type="NCBI Taxonomy" id="45242"/>
    <lineage>
        <taxon>Bacteria</taxon>
        <taxon>Pseudomonadati</taxon>
        <taxon>Bacteroidota</taxon>
        <taxon>Flavobacteriia</taxon>
        <taxon>Flavobacteriales</taxon>
        <taxon>Flavobacteriaceae</taxon>
        <taxon>Capnocytophaga</taxon>
    </lineage>
</organism>
<sequence>MAKTKTAFFCQNCGAQYSKWQGQCYACKEWNTIVEEVIQKEEKHQWKKEDELDDSPRSRKTNKYVPLHEITTEKEMRLDSGDQELNNVLGGGIVPGSVVLIGGEPGIGKSTLLLQIAMRMPYKTLYVSGEESLKQIKMRGERITNARNNCYILTETKTQNIFQQIKDLDPEILIIDSIQTLHSDYIEASAGSISQIRECTAELIKYAKLTGVPVIIVGHITKDGTIAGPKILEHMVDTVLQFEGDRNHVFRILRALKNRFGSTSELGIYEMLSTGLREVNNPSEVLLSKTDENSSGTAIVATIEGMRPLMIEIQALVSSAVYGTPQRSTTGFNAKRLNMLLAVLEKRAGFRLGSKDVFLNITGGISVDDPSTDLGVAMAILSSNEDVAIPKTFCFAAEVGLGGEIRPVQRVEQRISEAEKLGFDTIFISKYCKLTATKSNINIIAYAKVEEVIAHLFG</sequence>
<evidence type="ECO:0000256" key="12">
    <source>
        <dbReference type="NCBIfam" id="TIGR00416"/>
    </source>
</evidence>
<evidence type="ECO:0000256" key="6">
    <source>
        <dbReference type="ARBA" id="ARBA00022833"/>
    </source>
</evidence>
<comment type="function">
    <text evidence="11">Plays a role in repairing double-strand DNA breaks, probably involving stabilizing or processing branched DNA or blocked replication forks.</text>
</comment>
<dbReference type="PANTHER" id="PTHR32472:SF10">
    <property type="entry name" value="DNA REPAIR PROTEIN RADA-LIKE PROTEIN"/>
    <property type="match status" value="1"/>
</dbReference>
<evidence type="ECO:0000259" key="14">
    <source>
        <dbReference type="PROSITE" id="PS50162"/>
    </source>
</evidence>
<evidence type="ECO:0000256" key="7">
    <source>
        <dbReference type="ARBA" id="ARBA00022840"/>
    </source>
</evidence>
<feature type="domain" description="RecA family profile 1" evidence="14">
    <location>
        <begin position="74"/>
        <end position="220"/>
    </location>
</feature>
<evidence type="ECO:0000256" key="8">
    <source>
        <dbReference type="ARBA" id="ARBA00023016"/>
    </source>
</evidence>
<dbReference type="Pfam" id="PF13541">
    <property type="entry name" value="ChlI"/>
    <property type="match status" value="1"/>
</dbReference>
<dbReference type="AlphaFoldDB" id="A0A1H2RS48"/>
<dbReference type="Pfam" id="PF13481">
    <property type="entry name" value="AAA_25"/>
    <property type="match status" value="1"/>
</dbReference>
<evidence type="ECO:0000256" key="1">
    <source>
        <dbReference type="ARBA" id="ARBA00022723"/>
    </source>
</evidence>